<evidence type="ECO:0000256" key="5">
    <source>
        <dbReference type="ARBA" id="ARBA00005520"/>
    </source>
</evidence>
<dbReference type="RefSeq" id="WP_037048909.1">
    <property type="nucleotide sequence ID" value="NZ_BAAAUZ010000003.1"/>
</dbReference>
<feature type="binding site" evidence="14">
    <location>
        <position position="266"/>
    </location>
    <ligand>
        <name>Zn(2+)</name>
        <dbReference type="ChEBI" id="CHEBI:29105"/>
        <note>catalytic</note>
    </ligand>
</feature>
<comment type="pathway">
    <text evidence="4 15">Cofactor biosynthesis; riboflavin biosynthesis; 2-hydroxy-3-oxobutyl phosphate from D-ribulose 5-phosphate: step 1/1.</text>
</comment>
<comment type="cofactor">
    <cofactor evidence="15">
        <name>Mg(2+)</name>
        <dbReference type="ChEBI" id="CHEBI:18420"/>
    </cofactor>
    <cofactor evidence="15">
        <name>Mn(2+)</name>
        <dbReference type="ChEBI" id="CHEBI:29035"/>
    </cofactor>
    <text evidence="15">Binds 2 divalent metal cations per subunit. Magnesium or manganese.</text>
</comment>
<evidence type="ECO:0000313" key="17">
    <source>
        <dbReference type="EMBL" id="GLL15176.1"/>
    </source>
</evidence>
<dbReference type="EC" id="3.5.4.25" evidence="14"/>
<dbReference type="EC" id="4.1.99.12" evidence="15"/>
<evidence type="ECO:0000256" key="14">
    <source>
        <dbReference type="HAMAP-Rule" id="MF_00179"/>
    </source>
</evidence>
<dbReference type="InterPro" id="IPR032677">
    <property type="entry name" value="GTP_cyclohydro_II"/>
</dbReference>
<dbReference type="SUPFAM" id="SSF55821">
    <property type="entry name" value="YrdC/RibB"/>
    <property type="match status" value="1"/>
</dbReference>
<sequence length="401" mass="42140">MTVLDEAVEAIRAGRIVVVLDDEDRENEADLIVAAEHATPDTVAFFLEHTSGFLCAALAPERVDALELPPMVTANEDPHGTAFTVSVDVRCGTTTGIGAADRAATCRALADPATRPEDLARPGHLMPLRARAGGVLARRGHTEAGVDLCRLAGVEPVALICELVTPDRLGMLRGAEAVAFAERHGLPVITIGELAARLGQRGGVERGGAAPIPTSAGSLTAVSFRDPAAGVEHVALVHGDLRQPGPVLCRVHSECLTGDVFGSRRCDCGPQLHTALDRIAAEGRGVLVYLRGHEGRGIGLGPKLQAYRLQDRGLDTVDANTALGQPVDARDYAAAAAILADLGVAEVALMTNNPAKVTGLEEHGIRVQRRLPVEPEPAAESLRYLSTKRERMGHLLAPVTA</sequence>
<evidence type="ECO:0000256" key="12">
    <source>
        <dbReference type="ARBA" id="ARBA00043932"/>
    </source>
</evidence>
<dbReference type="GO" id="GO:0008270">
    <property type="term" value="F:zinc ion binding"/>
    <property type="evidence" value="ECO:0007669"/>
    <property type="project" value="UniProtKB-UniRule"/>
</dbReference>
<feature type="binding site" evidence="15">
    <location>
        <begin position="25"/>
        <end position="26"/>
    </location>
    <ligand>
        <name>D-ribulose 5-phosphate</name>
        <dbReference type="ChEBI" id="CHEBI:58121"/>
    </ligand>
</feature>
<evidence type="ECO:0000256" key="11">
    <source>
        <dbReference type="ARBA" id="ARBA00023134"/>
    </source>
</evidence>
<dbReference type="GO" id="GO:0003935">
    <property type="term" value="F:GTP cyclohydrolase II activity"/>
    <property type="evidence" value="ECO:0007669"/>
    <property type="project" value="UniProtKB-UniRule"/>
</dbReference>
<dbReference type="CDD" id="cd00641">
    <property type="entry name" value="GTP_cyclohydro2"/>
    <property type="match status" value="1"/>
</dbReference>
<feature type="site" description="Essential for catalytic activity" evidence="15">
    <location>
        <position position="124"/>
    </location>
</feature>
<evidence type="ECO:0000256" key="6">
    <source>
        <dbReference type="ARBA" id="ARBA00022619"/>
    </source>
</evidence>
<dbReference type="InterPro" id="IPR036144">
    <property type="entry name" value="RibA-like_sf"/>
</dbReference>
<comment type="catalytic activity">
    <reaction evidence="1 15">
        <text>D-ribulose 5-phosphate = (2S)-2-hydroxy-3-oxobutyl phosphate + formate + H(+)</text>
        <dbReference type="Rhea" id="RHEA:18457"/>
        <dbReference type="ChEBI" id="CHEBI:15378"/>
        <dbReference type="ChEBI" id="CHEBI:15740"/>
        <dbReference type="ChEBI" id="CHEBI:58121"/>
        <dbReference type="ChEBI" id="CHEBI:58830"/>
        <dbReference type="EC" id="4.1.99.12"/>
    </reaction>
</comment>
<comment type="catalytic activity">
    <reaction evidence="13 14">
        <text>GTP + 4 H2O = 2,5-diamino-6-hydroxy-4-(5-phosphoribosylamino)-pyrimidine + formate + 2 phosphate + 3 H(+)</text>
        <dbReference type="Rhea" id="RHEA:23704"/>
        <dbReference type="ChEBI" id="CHEBI:15377"/>
        <dbReference type="ChEBI" id="CHEBI:15378"/>
        <dbReference type="ChEBI" id="CHEBI:15740"/>
        <dbReference type="ChEBI" id="CHEBI:37565"/>
        <dbReference type="ChEBI" id="CHEBI:43474"/>
        <dbReference type="ChEBI" id="CHEBI:58614"/>
        <dbReference type="EC" id="3.5.4.25"/>
    </reaction>
</comment>
<evidence type="ECO:0000256" key="8">
    <source>
        <dbReference type="ARBA" id="ARBA00022741"/>
    </source>
</evidence>
<dbReference type="GO" id="GO:0009231">
    <property type="term" value="P:riboflavin biosynthetic process"/>
    <property type="evidence" value="ECO:0007669"/>
    <property type="project" value="UniProtKB-UniRule"/>
</dbReference>
<feature type="binding site" evidence="15">
    <location>
        <position position="26"/>
    </location>
    <ligand>
        <name>Mg(2+)</name>
        <dbReference type="ChEBI" id="CHEBI:18420"/>
        <label>1</label>
    </ligand>
</feature>
<dbReference type="NCBIfam" id="TIGR00506">
    <property type="entry name" value="ribB"/>
    <property type="match status" value="1"/>
</dbReference>
<feature type="domain" description="GTP cyclohydrolase II" evidence="16">
    <location>
        <begin position="209"/>
        <end position="372"/>
    </location>
</feature>
<keyword evidence="9 14" id="KW-0378">Hydrolase</keyword>
<evidence type="ECO:0000256" key="9">
    <source>
        <dbReference type="ARBA" id="ARBA00022801"/>
    </source>
</evidence>
<dbReference type="GO" id="GO:0000287">
    <property type="term" value="F:magnesium ion binding"/>
    <property type="evidence" value="ECO:0007669"/>
    <property type="project" value="UniProtKB-UniRule"/>
</dbReference>
<evidence type="ECO:0000313" key="18">
    <source>
        <dbReference type="Proteomes" id="UP001143463"/>
    </source>
</evidence>
<organism evidence="17 18">
    <name type="scientific">Pseudonocardia halophobica</name>
    <dbReference type="NCBI Taxonomy" id="29401"/>
    <lineage>
        <taxon>Bacteria</taxon>
        <taxon>Bacillati</taxon>
        <taxon>Actinomycetota</taxon>
        <taxon>Actinomycetes</taxon>
        <taxon>Pseudonocardiales</taxon>
        <taxon>Pseudonocardiaceae</taxon>
        <taxon>Pseudonocardia</taxon>
    </lineage>
</organism>
<evidence type="ECO:0000256" key="3">
    <source>
        <dbReference type="ARBA" id="ARBA00004853"/>
    </source>
</evidence>
<feature type="binding site" evidence="14">
    <location>
        <position position="356"/>
    </location>
    <ligand>
        <name>GTP</name>
        <dbReference type="ChEBI" id="CHEBI:37565"/>
    </ligand>
</feature>
<feature type="binding site" evidence="14">
    <location>
        <position position="255"/>
    </location>
    <ligand>
        <name>Zn(2+)</name>
        <dbReference type="ChEBI" id="CHEBI:29105"/>
        <note>catalytic</note>
    </ligand>
</feature>
<feature type="binding site" evidence="14">
    <location>
        <begin position="294"/>
        <end position="296"/>
    </location>
    <ligand>
        <name>GTP</name>
        <dbReference type="ChEBI" id="CHEBI:37565"/>
    </ligand>
</feature>
<dbReference type="InterPro" id="IPR017945">
    <property type="entry name" value="DHBP_synth_RibB-like_a/b_dom"/>
</dbReference>
<feature type="binding site" evidence="14">
    <location>
        <position position="316"/>
    </location>
    <ligand>
        <name>GTP</name>
        <dbReference type="ChEBI" id="CHEBI:37565"/>
    </ligand>
</feature>
<dbReference type="GO" id="GO:0030145">
    <property type="term" value="F:manganese ion binding"/>
    <property type="evidence" value="ECO:0007669"/>
    <property type="project" value="UniProtKB-UniRule"/>
</dbReference>
<feature type="active site" description="Nucleophile" evidence="14">
    <location>
        <position position="330"/>
    </location>
</feature>
<keyword evidence="15" id="KW-0456">Lyase</keyword>
<keyword evidence="7 15" id="KW-0479">Metal-binding</keyword>
<accession>A0A9W6NZR1</accession>
<evidence type="ECO:0000256" key="13">
    <source>
        <dbReference type="ARBA" id="ARBA00049295"/>
    </source>
</evidence>
<comment type="caution">
    <text evidence="17">The sequence shown here is derived from an EMBL/GenBank/DDBJ whole genome shotgun (WGS) entry which is preliminary data.</text>
</comment>
<reference evidence="17" key="1">
    <citation type="journal article" date="2014" name="Int. J. Syst. Evol. Microbiol.">
        <title>Complete genome sequence of Corynebacterium casei LMG S-19264T (=DSM 44701T), isolated from a smear-ripened cheese.</title>
        <authorList>
            <consortium name="US DOE Joint Genome Institute (JGI-PGF)"/>
            <person name="Walter F."/>
            <person name="Albersmeier A."/>
            <person name="Kalinowski J."/>
            <person name="Ruckert C."/>
        </authorList>
    </citation>
    <scope>NUCLEOTIDE SEQUENCE</scope>
    <source>
        <strain evidence="17">VKM Ac-1069</strain>
    </source>
</reference>
<dbReference type="Pfam" id="PF00925">
    <property type="entry name" value="GTP_cyclohydro2"/>
    <property type="match status" value="1"/>
</dbReference>
<dbReference type="Pfam" id="PF00926">
    <property type="entry name" value="DHBP_synthase"/>
    <property type="match status" value="1"/>
</dbReference>
<dbReference type="Gene3D" id="3.40.50.10990">
    <property type="entry name" value="GTP cyclohydrolase II"/>
    <property type="match status" value="1"/>
</dbReference>
<feature type="binding site" evidence="15">
    <location>
        <position position="141"/>
    </location>
    <ligand>
        <name>Mg(2+)</name>
        <dbReference type="ChEBI" id="CHEBI:18420"/>
        <label>2</label>
    </ligand>
</feature>
<dbReference type="Proteomes" id="UP001143463">
    <property type="component" value="Unassembled WGS sequence"/>
</dbReference>
<feature type="binding site" evidence="15">
    <location>
        <position position="26"/>
    </location>
    <ligand>
        <name>Mg(2+)</name>
        <dbReference type="ChEBI" id="CHEBI:18420"/>
        <label>2</label>
    </ligand>
</feature>
<comment type="subunit">
    <text evidence="15">Homodimer.</text>
</comment>
<evidence type="ECO:0000256" key="7">
    <source>
        <dbReference type="ARBA" id="ARBA00022723"/>
    </source>
</evidence>
<name>A0A9W6NZR1_9PSEU</name>
<feature type="active site" description="Proton acceptor" evidence="14">
    <location>
        <position position="328"/>
    </location>
</feature>
<gene>
    <name evidence="17" type="primary">ribA_3</name>
    <name evidence="14" type="synonym">ribA</name>
    <name evidence="15" type="synonym">ribB</name>
    <name evidence="17" type="ORF">GCM10017577_63250</name>
</gene>
<dbReference type="PANTHER" id="PTHR21327">
    <property type="entry name" value="GTP CYCLOHYDROLASE II-RELATED"/>
    <property type="match status" value="1"/>
</dbReference>
<dbReference type="SUPFAM" id="SSF142695">
    <property type="entry name" value="RibA-like"/>
    <property type="match status" value="1"/>
</dbReference>
<feature type="binding site" evidence="15">
    <location>
        <begin position="138"/>
        <end position="142"/>
    </location>
    <ligand>
        <name>D-ribulose 5-phosphate</name>
        <dbReference type="ChEBI" id="CHEBI:58121"/>
    </ligand>
</feature>
<dbReference type="AlphaFoldDB" id="A0A9W6NZR1"/>
<keyword evidence="15" id="KW-0464">Manganese</keyword>
<dbReference type="GO" id="GO:0005829">
    <property type="term" value="C:cytosol"/>
    <property type="evidence" value="ECO:0007669"/>
    <property type="project" value="TreeGrafter"/>
</dbReference>
<feature type="binding site" evidence="14">
    <location>
        <position position="268"/>
    </location>
    <ligand>
        <name>Zn(2+)</name>
        <dbReference type="ChEBI" id="CHEBI:29105"/>
        <note>catalytic</note>
    </ligand>
</feature>
<dbReference type="InterPro" id="IPR000422">
    <property type="entry name" value="DHBP_synthase_RibB"/>
</dbReference>
<feature type="binding site" evidence="14">
    <location>
        <position position="271"/>
    </location>
    <ligand>
        <name>GTP</name>
        <dbReference type="ChEBI" id="CHEBI:37565"/>
    </ligand>
</feature>
<feature type="binding site" evidence="14">
    <location>
        <position position="351"/>
    </location>
    <ligand>
        <name>GTP</name>
        <dbReference type="ChEBI" id="CHEBI:37565"/>
    </ligand>
</feature>
<dbReference type="Gene3D" id="3.90.870.10">
    <property type="entry name" value="DHBP synthase"/>
    <property type="match status" value="1"/>
</dbReference>
<dbReference type="EMBL" id="BSFQ01000042">
    <property type="protein sequence ID" value="GLL15176.1"/>
    <property type="molecule type" value="Genomic_DNA"/>
</dbReference>
<dbReference type="PIRSF" id="PIRSF001259">
    <property type="entry name" value="RibA"/>
    <property type="match status" value="1"/>
</dbReference>
<evidence type="ECO:0000256" key="15">
    <source>
        <dbReference type="HAMAP-Rule" id="MF_00180"/>
    </source>
</evidence>
<feature type="site" description="Essential for catalytic activity" evidence="15">
    <location>
        <position position="162"/>
    </location>
</feature>
<keyword evidence="18" id="KW-1185">Reference proteome</keyword>
<dbReference type="NCBIfam" id="NF001591">
    <property type="entry name" value="PRK00393.1"/>
    <property type="match status" value="1"/>
</dbReference>
<dbReference type="GO" id="GO:0008686">
    <property type="term" value="F:3,4-dihydroxy-2-butanone-4-phosphate synthase activity"/>
    <property type="evidence" value="ECO:0007669"/>
    <property type="project" value="UniProtKB-UniRule"/>
</dbReference>
<dbReference type="NCBIfam" id="TIGR00505">
    <property type="entry name" value="ribA"/>
    <property type="match status" value="1"/>
</dbReference>
<keyword evidence="8 14" id="KW-0547">Nucleotide-binding</keyword>
<dbReference type="InterPro" id="IPR000926">
    <property type="entry name" value="RibA"/>
</dbReference>
<feature type="binding site" evidence="15">
    <location>
        <position position="30"/>
    </location>
    <ligand>
        <name>D-ribulose 5-phosphate</name>
        <dbReference type="ChEBI" id="CHEBI:58121"/>
    </ligand>
</feature>
<dbReference type="PANTHER" id="PTHR21327:SF18">
    <property type="entry name" value="3,4-DIHYDROXY-2-BUTANONE 4-PHOSPHATE SYNTHASE"/>
    <property type="match status" value="1"/>
</dbReference>
<keyword evidence="6 15" id="KW-0686">Riboflavin biosynthesis</keyword>
<comment type="function">
    <text evidence="2 15">Catalyzes the conversion of D-ribulose 5-phosphate to formate and 3,4-dihydroxy-2-butanone 4-phosphate.</text>
</comment>
<keyword evidence="15" id="KW-0460">Magnesium</keyword>
<keyword evidence="11 14" id="KW-0342">GTP-binding</keyword>
<feature type="binding site" evidence="14">
    <location>
        <begin position="250"/>
        <end position="254"/>
    </location>
    <ligand>
        <name>GTP</name>
        <dbReference type="ChEBI" id="CHEBI:37565"/>
    </ligand>
</feature>
<proteinExistence type="inferred from homology"/>
<reference evidence="17" key="2">
    <citation type="submission" date="2023-01" db="EMBL/GenBank/DDBJ databases">
        <authorList>
            <person name="Sun Q."/>
            <person name="Evtushenko L."/>
        </authorList>
    </citation>
    <scope>NUCLEOTIDE SEQUENCE</scope>
    <source>
        <strain evidence="17">VKM Ac-1069</strain>
    </source>
</reference>
<dbReference type="FunFam" id="3.40.50.10990:FF:000001">
    <property type="entry name" value="Riboflavin biosynthesis protein RibBA"/>
    <property type="match status" value="1"/>
</dbReference>
<comment type="function">
    <text evidence="12 14">Catalyzes the conversion of GTP to 2,5-diamino-6-ribosylamino-4(3H)-pyrimidinone 5'-phosphate (DARP), formate and pyrophosphate.</text>
</comment>
<evidence type="ECO:0000256" key="2">
    <source>
        <dbReference type="ARBA" id="ARBA00002284"/>
    </source>
</evidence>
<keyword evidence="10 14" id="KW-0862">Zinc</keyword>
<dbReference type="GO" id="GO:0005525">
    <property type="term" value="F:GTP binding"/>
    <property type="evidence" value="ECO:0007669"/>
    <property type="project" value="UniProtKB-KW"/>
</dbReference>
<dbReference type="HAMAP" id="MF_00179">
    <property type="entry name" value="RibA"/>
    <property type="match status" value="1"/>
</dbReference>
<comment type="similarity">
    <text evidence="5">In the N-terminal section; belongs to the DHBP synthase family.</text>
</comment>
<evidence type="ECO:0000256" key="4">
    <source>
        <dbReference type="ARBA" id="ARBA00004904"/>
    </source>
</evidence>
<evidence type="ECO:0000256" key="10">
    <source>
        <dbReference type="ARBA" id="ARBA00022833"/>
    </source>
</evidence>
<comment type="similarity">
    <text evidence="14">Belongs to the GTP cyclohydrolase II family.</text>
</comment>
<evidence type="ECO:0000256" key="1">
    <source>
        <dbReference type="ARBA" id="ARBA00000141"/>
    </source>
</evidence>
<comment type="similarity">
    <text evidence="15">Belongs to the DHBP synthase family.</text>
</comment>
<dbReference type="HAMAP" id="MF_00180">
    <property type="entry name" value="RibB"/>
    <property type="match status" value="1"/>
</dbReference>
<protein>
    <recommendedName>
        <fullName evidence="14 15">Multifunctional fusion protein</fullName>
    </recommendedName>
    <domain>
        <recommendedName>
            <fullName evidence="14">GTP cyclohydrolase-2</fullName>
            <ecNumber evidence="14">3.5.4.25</ecNumber>
        </recommendedName>
        <alternativeName>
            <fullName evidence="14">GTP cyclohydrolase II</fullName>
        </alternativeName>
    </domain>
    <domain>
        <recommendedName>
            <fullName evidence="15">3,4-dihydroxy-2-butanone 4-phosphate synthase</fullName>
            <shortName evidence="15">DHBP synthase</shortName>
            <ecNumber evidence="15">4.1.99.12</ecNumber>
        </recommendedName>
    </domain>
</protein>
<evidence type="ECO:0000259" key="16">
    <source>
        <dbReference type="Pfam" id="PF00925"/>
    </source>
</evidence>
<comment type="pathway">
    <text evidence="3 14">Cofactor biosynthesis; riboflavin biosynthesis; 5-amino-6-(D-ribitylamino)uracil from GTP: step 1/4.</text>
</comment>
<comment type="cofactor">
    <cofactor evidence="14">
        <name>Zn(2+)</name>
        <dbReference type="ChEBI" id="CHEBI:29105"/>
    </cofactor>
    <text evidence="14">Binds 1 zinc ion per subunit.</text>
</comment>